<dbReference type="PROSITE" id="PS01044">
    <property type="entry name" value="SQUALEN_PHYTOEN_SYN_1"/>
    <property type="match status" value="1"/>
</dbReference>
<dbReference type="SFLD" id="SFLDS00005">
    <property type="entry name" value="Isoprenoid_Synthase_Type_I"/>
    <property type="match status" value="1"/>
</dbReference>
<dbReference type="PANTHER" id="PTHR31480">
    <property type="entry name" value="BIFUNCTIONAL LYCOPENE CYCLASE/PHYTOENE SYNTHASE"/>
    <property type="match status" value="1"/>
</dbReference>
<protein>
    <submittedName>
        <fullName evidence="4">Phytoene synthase</fullName>
    </submittedName>
</protein>
<dbReference type="PROSITE" id="PS01045">
    <property type="entry name" value="SQUALEN_PHYTOEN_SYN_2"/>
    <property type="match status" value="1"/>
</dbReference>
<sequence>MDIDQAYEQCHSIIKKYSKTFAKAFSYLPKDRKRAVWAVYGFCRYVDDVVDEGDAPAEHLREIKEELYRFERDESVPERPFWVALHDVRSKFHIRFEPYYDMIKGQEMDLSGVEIETEDELLEYSYNVASTVGLMLLPILAPGRYEVLKEDAIHLGYAMQLTNILRDIGEDLEKGRVYIPKETYESFGYTKKQLEHREITPAFIDTWEYLAQKAENYYSRAMSTISYYPLTSRLPVKGAAYLYMSILDAVRREEYDVFTKRAFVEEEEKKRIIAKLQ</sequence>
<dbReference type="InterPro" id="IPR002060">
    <property type="entry name" value="Squ/phyt_synthse"/>
</dbReference>
<dbReference type="GO" id="GO:0016117">
    <property type="term" value="P:carotenoid biosynthetic process"/>
    <property type="evidence" value="ECO:0007669"/>
    <property type="project" value="UniProtKB-KW"/>
</dbReference>
<proteinExistence type="predicted"/>
<keyword evidence="2" id="KW-0808">Transferase</keyword>
<dbReference type="STRING" id="86666.SAMN04490247_1143"/>
<reference evidence="5" key="1">
    <citation type="submission" date="2016-10" db="EMBL/GenBank/DDBJ databases">
        <authorList>
            <person name="Varghese N."/>
            <person name="Submissions S."/>
        </authorList>
    </citation>
    <scope>NUCLEOTIDE SEQUENCE [LARGE SCALE GENOMIC DNA]</scope>
    <source>
        <strain evidence="5">DSM 4771</strain>
    </source>
</reference>
<dbReference type="Gene3D" id="1.10.600.10">
    <property type="entry name" value="Farnesyl Diphosphate Synthase"/>
    <property type="match status" value="1"/>
</dbReference>
<dbReference type="InterPro" id="IPR019845">
    <property type="entry name" value="Squalene/phytoene_synthase_CS"/>
</dbReference>
<dbReference type="InterPro" id="IPR008949">
    <property type="entry name" value="Isoprenoid_synthase_dom_sf"/>
</dbReference>
<dbReference type="InterPro" id="IPR033904">
    <property type="entry name" value="Trans_IPPS_HH"/>
</dbReference>
<evidence type="ECO:0000256" key="1">
    <source>
        <dbReference type="ARBA" id="ARBA00004829"/>
    </source>
</evidence>
<comment type="pathway">
    <text evidence="1">Carotenoid biosynthesis.</text>
</comment>
<dbReference type="GO" id="GO:0051996">
    <property type="term" value="F:squalene synthase [NAD(P)H] activity"/>
    <property type="evidence" value="ECO:0007669"/>
    <property type="project" value="InterPro"/>
</dbReference>
<accession>A0A1G8RN31</accession>
<name>A0A1G8RN31_9BACI</name>
<dbReference type="SUPFAM" id="SSF48576">
    <property type="entry name" value="Terpenoid synthases"/>
    <property type="match status" value="1"/>
</dbReference>
<dbReference type="Pfam" id="PF00494">
    <property type="entry name" value="SQS_PSY"/>
    <property type="match status" value="1"/>
</dbReference>
<organism evidence="4 5">
    <name type="scientific">Salimicrobium halophilum</name>
    <dbReference type="NCBI Taxonomy" id="86666"/>
    <lineage>
        <taxon>Bacteria</taxon>
        <taxon>Bacillati</taxon>
        <taxon>Bacillota</taxon>
        <taxon>Bacilli</taxon>
        <taxon>Bacillales</taxon>
        <taxon>Bacillaceae</taxon>
        <taxon>Salimicrobium</taxon>
    </lineage>
</organism>
<evidence type="ECO:0000313" key="4">
    <source>
        <dbReference type="EMBL" id="SDJ18474.1"/>
    </source>
</evidence>
<dbReference type="AlphaFoldDB" id="A0A1G8RN31"/>
<dbReference type="CDD" id="cd00683">
    <property type="entry name" value="Trans_IPPS_HH"/>
    <property type="match status" value="1"/>
</dbReference>
<dbReference type="SFLD" id="SFLDG01212">
    <property type="entry name" value="Phytoene_synthase_like"/>
    <property type="match status" value="1"/>
</dbReference>
<evidence type="ECO:0000313" key="5">
    <source>
        <dbReference type="Proteomes" id="UP000199225"/>
    </source>
</evidence>
<dbReference type="EMBL" id="FNEV01000002">
    <property type="protein sequence ID" value="SDJ18474.1"/>
    <property type="molecule type" value="Genomic_DNA"/>
</dbReference>
<gene>
    <name evidence="4" type="ORF">SAMN04490247_1143</name>
</gene>
<evidence type="ECO:0000256" key="2">
    <source>
        <dbReference type="ARBA" id="ARBA00022679"/>
    </source>
</evidence>
<evidence type="ECO:0000256" key="3">
    <source>
        <dbReference type="ARBA" id="ARBA00022746"/>
    </source>
</evidence>
<dbReference type="GO" id="GO:0004311">
    <property type="term" value="F:geranylgeranyl diphosphate synthase activity"/>
    <property type="evidence" value="ECO:0007669"/>
    <property type="project" value="InterPro"/>
</dbReference>
<dbReference type="InterPro" id="IPR044843">
    <property type="entry name" value="Trans_IPPS_bact-type"/>
</dbReference>
<keyword evidence="5" id="KW-1185">Reference proteome</keyword>
<dbReference type="Proteomes" id="UP000199225">
    <property type="component" value="Unassembled WGS sequence"/>
</dbReference>
<dbReference type="RefSeq" id="WP_322787516.1">
    <property type="nucleotide sequence ID" value="NZ_FNEV01000002.1"/>
</dbReference>
<dbReference type="SFLD" id="SFLDG01018">
    <property type="entry name" value="Squalene/Phytoene_Synthase_Lik"/>
    <property type="match status" value="1"/>
</dbReference>
<keyword evidence="3" id="KW-0125">Carotenoid biosynthesis</keyword>